<gene>
    <name evidence="4" type="ORF">TCHU04912_LOCUS12458</name>
</gene>
<protein>
    <recommendedName>
        <fullName evidence="3">Inositol polyphosphate-related phosphatase domain-containing protein</fullName>
    </recommendedName>
</protein>
<dbReference type="GO" id="GO:0046856">
    <property type="term" value="P:phosphatidylinositol dephosphorylation"/>
    <property type="evidence" value="ECO:0007669"/>
    <property type="project" value="InterPro"/>
</dbReference>
<dbReference type="InterPro" id="IPR000300">
    <property type="entry name" value="IPPc"/>
</dbReference>
<accession>A0A7S1SVF3</accession>
<dbReference type="InterPro" id="IPR036691">
    <property type="entry name" value="Endo/exonu/phosph_ase_sf"/>
</dbReference>
<name>A0A7S1SVF3_9CHLO</name>
<evidence type="ECO:0000256" key="2">
    <source>
        <dbReference type="SAM" id="MobiDB-lite"/>
    </source>
</evidence>
<dbReference type="PANTHER" id="PTHR11200">
    <property type="entry name" value="INOSITOL 5-PHOSPHATASE"/>
    <property type="match status" value="1"/>
</dbReference>
<sequence>MFGATRGPGLDVTSEYDVTVWCGDFNYRVNSNRRAADVLIENKMWEVMRANDQLNAERSKGRCFKGFCEGDITFAPTFKFDNGTDTYDSSAKSRVPSWTDRVLWKCNPFTHSDSVNLKYYSNVPELKDSDHRPVVARLEVSLRAESSKSDGESSEIKSSACAIQ</sequence>
<dbReference type="SUPFAM" id="SSF56219">
    <property type="entry name" value="DNase I-like"/>
    <property type="match status" value="1"/>
</dbReference>
<dbReference type="AlphaFoldDB" id="A0A7S1SVF3"/>
<dbReference type="GO" id="GO:0004439">
    <property type="term" value="F:phosphatidylinositol-4,5-bisphosphate 5-phosphatase activity"/>
    <property type="evidence" value="ECO:0007669"/>
    <property type="project" value="TreeGrafter"/>
</dbReference>
<evidence type="ECO:0000259" key="3">
    <source>
        <dbReference type="SMART" id="SM00128"/>
    </source>
</evidence>
<feature type="region of interest" description="Disordered" evidence="2">
    <location>
        <begin position="145"/>
        <end position="164"/>
    </location>
</feature>
<reference evidence="4" key="1">
    <citation type="submission" date="2021-01" db="EMBL/GenBank/DDBJ databases">
        <authorList>
            <person name="Corre E."/>
            <person name="Pelletier E."/>
            <person name="Niang G."/>
            <person name="Scheremetjew M."/>
            <person name="Finn R."/>
            <person name="Kale V."/>
            <person name="Holt S."/>
            <person name="Cochrane G."/>
            <person name="Meng A."/>
            <person name="Brown T."/>
            <person name="Cohen L."/>
        </authorList>
    </citation>
    <scope>NUCLEOTIDE SEQUENCE</scope>
    <source>
        <strain evidence="4">PLY429</strain>
    </source>
</reference>
<feature type="domain" description="Inositol polyphosphate-related phosphatase" evidence="3">
    <location>
        <begin position="1"/>
        <end position="146"/>
    </location>
</feature>
<dbReference type="SMART" id="SM00128">
    <property type="entry name" value="IPPc"/>
    <property type="match status" value="1"/>
</dbReference>
<dbReference type="Gene3D" id="3.60.10.10">
    <property type="entry name" value="Endonuclease/exonuclease/phosphatase"/>
    <property type="match status" value="1"/>
</dbReference>
<evidence type="ECO:0000256" key="1">
    <source>
        <dbReference type="ARBA" id="ARBA00010768"/>
    </source>
</evidence>
<proteinExistence type="inferred from homology"/>
<dbReference type="Pfam" id="PF22669">
    <property type="entry name" value="Exo_endo_phos2"/>
    <property type="match status" value="1"/>
</dbReference>
<organism evidence="4">
    <name type="scientific">Tetraselmis chuii</name>
    <dbReference type="NCBI Taxonomy" id="63592"/>
    <lineage>
        <taxon>Eukaryota</taxon>
        <taxon>Viridiplantae</taxon>
        <taxon>Chlorophyta</taxon>
        <taxon>core chlorophytes</taxon>
        <taxon>Chlorodendrophyceae</taxon>
        <taxon>Chlorodendrales</taxon>
        <taxon>Chlorodendraceae</taxon>
        <taxon>Tetraselmis</taxon>
    </lineage>
</organism>
<dbReference type="EMBL" id="HBGG01023957">
    <property type="protein sequence ID" value="CAD9210219.1"/>
    <property type="molecule type" value="Transcribed_RNA"/>
</dbReference>
<dbReference type="InterPro" id="IPR046985">
    <property type="entry name" value="IP5"/>
</dbReference>
<evidence type="ECO:0000313" key="4">
    <source>
        <dbReference type="EMBL" id="CAD9210219.1"/>
    </source>
</evidence>
<feature type="compositionally biased region" description="Basic and acidic residues" evidence="2">
    <location>
        <begin position="145"/>
        <end position="155"/>
    </location>
</feature>
<comment type="similarity">
    <text evidence="1">Belongs to the inositol polyphosphate 5-phosphatase family.</text>
</comment>